<dbReference type="GO" id="GO:0005737">
    <property type="term" value="C:cytoplasm"/>
    <property type="evidence" value="ECO:0007669"/>
    <property type="project" value="UniProtKB-SubCell"/>
</dbReference>
<feature type="binding site" evidence="8 11">
    <location>
        <position position="107"/>
    </location>
    <ligand>
        <name>Mg(2+)</name>
        <dbReference type="ChEBI" id="CHEBI:18420"/>
    </ligand>
</feature>
<dbReference type="GO" id="GO:0032259">
    <property type="term" value="P:methylation"/>
    <property type="evidence" value="ECO:0007669"/>
    <property type="project" value="UniProtKB-KW"/>
</dbReference>
<dbReference type="NCBIfam" id="NF001452">
    <property type="entry name" value="PRK00311.1"/>
    <property type="match status" value="1"/>
</dbReference>
<proteinExistence type="inferred from homology"/>
<feature type="binding site" evidence="8 10">
    <location>
        <position position="107"/>
    </location>
    <ligand>
        <name>3-methyl-2-oxobutanoate</name>
        <dbReference type="ChEBI" id="CHEBI:11851"/>
    </ligand>
</feature>
<dbReference type="HAMAP" id="MF_00156">
    <property type="entry name" value="PanB"/>
    <property type="match status" value="1"/>
</dbReference>
<dbReference type="EC" id="2.1.2.11" evidence="8"/>
<dbReference type="EMBL" id="PQWY01000019">
    <property type="protein sequence ID" value="PPK29116.1"/>
    <property type="molecule type" value="Genomic_DNA"/>
</dbReference>
<evidence type="ECO:0000256" key="5">
    <source>
        <dbReference type="ARBA" id="ARBA00022679"/>
    </source>
</evidence>
<evidence type="ECO:0000256" key="1">
    <source>
        <dbReference type="ARBA" id="ARBA00005033"/>
    </source>
</evidence>
<evidence type="ECO:0000256" key="3">
    <source>
        <dbReference type="ARBA" id="ARBA00011424"/>
    </source>
</evidence>
<comment type="subunit">
    <text evidence="3 8">Homodecamer; pentamer of dimers.</text>
</comment>
<accession>A0A2S6EVC6</accession>
<dbReference type="UniPathway" id="UPA00028">
    <property type="reaction ID" value="UER00003"/>
</dbReference>
<feature type="binding site" evidence="8 10">
    <location>
        <begin position="68"/>
        <end position="69"/>
    </location>
    <ligand>
        <name>3-methyl-2-oxobutanoate</name>
        <dbReference type="ChEBI" id="CHEBI:11851"/>
    </ligand>
</feature>
<dbReference type="Gene3D" id="3.20.20.60">
    <property type="entry name" value="Phosphoenolpyruvate-binding domains"/>
    <property type="match status" value="1"/>
</dbReference>
<comment type="similarity">
    <text evidence="2 8">Belongs to the PanB family.</text>
</comment>
<feature type="active site" description="Proton acceptor" evidence="8 9">
    <location>
        <position position="206"/>
    </location>
</feature>
<evidence type="ECO:0000256" key="6">
    <source>
        <dbReference type="ARBA" id="ARBA00022723"/>
    </source>
</evidence>
<comment type="pathway">
    <text evidence="1 8">Cofactor biosynthesis; (R)-pantothenate biosynthesis; (R)-pantoate from 3-methyl-2-oxobutanoate: step 1/2.</text>
</comment>
<keyword evidence="8 11" id="KW-0460">Magnesium</keyword>
<dbReference type="AlphaFoldDB" id="A0A2S6EVC6"/>
<evidence type="ECO:0000256" key="4">
    <source>
        <dbReference type="ARBA" id="ARBA00022655"/>
    </source>
</evidence>
<dbReference type="NCBIfam" id="TIGR00222">
    <property type="entry name" value="panB"/>
    <property type="match status" value="1"/>
</dbReference>
<evidence type="ECO:0000256" key="2">
    <source>
        <dbReference type="ARBA" id="ARBA00008676"/>
    </source>
</evidence>
<sequence>MIHETGTCITIILIHSRPISLFRESSMKVHDFKLKKQEQSKISMLTCYDYPSACIIAESNIDCVLVGDSVAMAIHGHPTTIMATIEMMELHTQAVARGLGKQFLITDLPFLAHKSSQGHTVENVKRLLQAGAQAVKIEGADKDTCQTISHLVNAGIPVMGHIGLTPQSIHQLGGYKVQGKNNEQAETLLRQASALEQAGCFALVIECVPQGLAKTITDSLTIPTIGIGAGPGTDGQVLVWHDMLGLQTSFNPKFVKKYFRAKDHFIEALNTYVQQVQQRHFPANEHSF</sequence>
<keyword evidence="4 8" id="KW-0566">Pantothenate biosynthesis</keyword>
<reference evidence="12 13" key="1">
    <citation type="submission" date="2018-02" db="EMBL/GenBank/DDBJ databases">
        <title>Draft genome sequences of four Legionella pneumophila clinical strains isolated in Ontario.</title>
        <authorList>
            <person name="Fortuna A."/>
            <person name="Ramnarine R."/>
            <person name="Li A."/>
            <person name="Frantz C."/>
            <person name="Mallo G."/>
        </authorList>
    </citation>
    <scope>NUCLEOTIDE SEQUENCE [LARGE SCALE GENOMIC DNA]</scope>
    <source>
        <strain evidence="12 13">LG61</strain>
    </source>
</reference>
<feature type="binding site" evidence="8 10">
    <location>
        <position position="136"/>
    </location>
    <ligand>
        <name>3-methyl-2-oxobutanoate</name>
        <dbReference type="ChEBI" id="CHEBI:11851"/>
    </ligand>
</feature>
<keyword evidence="6 8" id="KW-0479">Metal-binding</keyword>
<dbReference type="CDD" id="cd06557">
    <property type="entry name" value="KPHMT-like"/>
    <property type="match status" value="1"/>
</dbReference>
<dbReference type="GO" id="GO:0008168">
    <property type="term" value="F:methyltransferase activity"/>
    <property type="evidence" value="ECO:0007669"/>
    <property type="project" value="UniProtKB-KW"/>
</dbReference>
<keyword evidence="12" id="KW-0489">Methyltransferase</keyword>
<evidence type="ECO:0000256" key="9">
    <source>
        <dbReference type="PIRSR" id="PIRSR000388-1"/>
    </source>
</evidence>
<comment type="subcellular location">
    <subcellularLocation>
        <location evidence="8">Cytoplasm</location>
    </subcellularLocation>
</comment>
<evidence type="ECO:0000313" key="13">
    <source>
        <dbReference type="Proteomes" id="UP000239239"/>
    </source>
</evidence>
<dbReference type="FunFam" id="3.20.20.60:FF:000003">
    <property type="entry name" value="3-methyl-2-oxobutanoate hydroxymethyltransferase"/>
    <property type="match status" value="1"/>
</dbReference>
<comment type="caution">
    <text evidence="12">The sequence shown here is derived from an EMBL/GenBank/DDBJ whole genome shotgun (WGS) entry which is preliminary data.</text>
</comment>
<evidence type="ECO:0000256" key="10">
    <source>
        <dbReference type="PIRSR" id="PIRSR000388-2"/>
    </source>
</evidence>
<evidence type="ECO:0000256" key="7">
    <source>
        <dbReference type="ARBA" id="ARBA00056497"/>
    </source>
</evidence>
<evidence type="ECO:0000256" key="8">
    <source>
        <dbReference type="HAMAP-Rule" id="MF_00156"/>
    </source>
</evidence>
<feature type="binding site" evidence="8 11">
    <location>
        <position position="68"/>
    </location>
    <ligand>
        <name>Mg(2+)</name>
        <dbReference type="ChEBI" id="CHEBI:18420"/>
    </ligand>
</feature>
<feature type="binding site" evidence="8 11">
    <location>
        <position position="138"/>
    </location>
    <ligand>
        <name>Mg(2+)</name>
        <dbReference type="ChEBI" id="CHEBI:18420"/>
    </ligand>
</feature>
<dbReference type="GO" id="GO:0015940">
    <property type="term" value="P:pantothenate biosynthetic process"/>
    <property type="evidence" value="ECO:0007669"/>
    <property type="project" value="UniProtKB-UniRule"/>
</dbReference>
<dbReference type="Pfam" id="PF02548">
    <property type="entry name" value="Pantoate_transf"/>
    <property type="match status" value="1"/>
</dbReference>
<dbReference type="InterPro" id="IPR040442">
    <property type="entry name" value="Pyrv_kinase-like_dom_sf"/>
</dbReference>
<keyword evidence="8" id="KW-0963">Cytoplasm</keyword>
<dbReference type="PIRSF" id="PIRSF000388">
    <property type="entry name" value="Pantoate_hydroxy_MeTrfase"/>
    <property type="match status" value="1"/>
</dbReference>
<name>A0A2S6EVC6_LEGPN</name>
<dbReference type="Proteomes" id="UP000239239">
    <property type="component" value="Unassembled WGS sequence"/>
</dbReference>
<dbReference type="SUPFAM" id="SSF51621">
    <property type="entry name" value="Phosphoenolpyruvate/pyruvate domain"/>
    <property type="match status" value="1"/>
</dbReference>
<dbReference type="PANTHER" id="PTHR20881:SF0">
    <property type="entry name" value="3-METHYL-2-OXOBUTANOATE HYDROXYMETHYLTRANSFERASE"/>
    <property type="match status" value="1"/>
</dbReference>
<comment type="cofactor">
    <cofactor evidence="8 11">
        <name>Mg(2+)</name>
        <dbReference type="ChEBI" id="CHEBI:18420"/>
    </cofactor>
    <text evidence="8 11">Binds 1 Mg(2+) ion per subunit.</text>
</comment>
<gene>
    <name evidence="8 12" type="primary">panB</name>
    <name evidence="12" type="ORF">C3928_14160</name>
</gene>
<evidence type="ECO:0000256" key="11">
    <source>
        <dbReference type="PIRSR" id="PIRSR000388-3"/>
    </source>
</evidence>
<dbReference type="PANTHER" id="PTHR20881">
    <property type="entry name" value="3-METHYL-2-OXOBUTANOATE HYDROXYMETHYLTRANSFERASE"/>
    <property type="match status" value="1"/>
</dbReference>
<evidence type="ECO:0000313" key="12">
    <source>
        <dbReference type="EMBL" id="PPK29116.1"/>
    </source>
</evidence>
<dbReference type="OrthoDB" id="9781789at2"/>
<keyword evidence="5 8" id="KW-0808">Transferase</keyword>
<dbReference type="InterPro" id="IPR015813">
    <property type="entry name" value="Pyrv/PenolPyrv_kinase-like_dom"/>
</dbReference>
<comment type="function">
    <text evidence="7 8">Catalyzes the reversible reaction in which hydroxymethyl group from 5,10-methylenetetrahydrofolate is transferred onto alpha-ketoisovalerate to form ketopantoate.</text>
</comment>
<dbReference type="InterPro" id="IPR003700">
    <property type="entry name" value="Pantoate_hydroxy_MeTrfase"/>
</dbReference>
<organism evidence="12 13">
    <name type="scientific">Legionella pneumophila</name>
    <dbReference type="NCBI Taxonomy" id="446"/>
    <lineage>
        <taxon>Bacteria</taxon>
        <taxon>Pseudomonadati</taxon>
        <taxon>Pseudomonadota</taxon>
        <taxon>Gammaproteobacteria</taxon>
        <taxon>Legionellales</taxon>
        <taxon>Legionellaceae</taxon>
        <taxon>Legionella</taxon>
    </lineage>
</organism>
<dbReference type="GO" id="GO:0003864">
    <property type="term" value="F:3-methyl-2-oxobutanoate hydroxymethyltransferase activity"/>
    <property type="evidence" value="ECO:0007669"/>
    <property type="project" value="UniProtKB-UniRule"/>
</dbReference>
<comment type="catalytic activity">
    <reaction evidence="8">
        <text>(6R)-5,10-methylene-5,6,7,8-tetrahydrofolate + 3-methyl-2-oxobutanoate + H2O = 2-dehydropantoate + (6S)-5,6,7,8-tetrahydrofolate</text>
        <dbReference type="Rhea" id="RHEA:11824"/>
        <dbReference type="ChEBI" id="CHEBI:11561"/>
        <dbReference type="ChEBI" id="CHEBI:11851"/>
        <dbReference type="ChEBI" id="CHEBI:15377"/>
        <dbReference type="ChEBI" id="CHEBI:15636"/>
        <dbReference type="ChEBI" id="CHEBI:57453"/>
        <dbReference type="EC" id="2.1.2.11"/>
    </reaction>
</comment>
<dbReference type="GO" id="GO:0000287">
    <property type="term" value="F:magnesium ion binding"/>
    <property type="evidence" value="ECO:0007669"/>
    <property type="project" value="TreeGrafter"/>
</dbReference>
<protein>
    <recommendedName>
        <fullName evidence="8">3-methyl-2-oxobutanoate hydroxymethyltransferase</fullName>
        <ecNumber evidence="8">2.1.2.11</ecNumber>
    </recommendedName>
    <alternativeName>
        <fullName evidence="8">Ketopantoate hydroxymethyltransferase</fullName>
        <shortName evidence="8">KPHMT</shortName>
    </alternativeName>
</protein>